<reference evidence="3" key="1">
    <citation type="submission" date="2017-02" db="UniProtKB">
        <authorList>
            <consortium name="WormBaseParasite"/>
        </authorList>
    </citation>
    <scope>IDENTIFICATION</scope>
</reference>
<accession>A0A0R3W077</accession>
<proteinExistence type="predicted"/>
<dbReference type="Proteomes" id="UP000282613">
    <property type="component" value="Unassembled WGS sequence"/>
</dbReference>
<organism evidence="3">
    <name type="scientific">Taenia asiatica</name>
    <name type="common">Asian tapeworm</name>
    <dbReference type="NCBI Taxonomy" id="60517"/>
    <lineage>
        <taxon>Eukaryota</taxon>
        <taxon>Metazoa</taxon>
        <taxon>Spiralia</taxon>
        <taxon>Lophotrochozoa</taxon>
        <taxon>Platyhelminthes</taxon>
        <taxon>Cestoda</taxon>
        <taxon>Eucestoda</taxon>
        <taxon>Cyclophyllidea</taxon>
        <taxon>Taeniidae</taxon>
        <taxon>Taenia</taxon>
    </lineage>
</organism>
<evidence type="ECO:0000313" key="3">
    <source>
        <dbReference type="WBParaSite" id="TASK_0000307101-mRNA-1"/>
    </source>
</evidence>
<dbReference type="WBParaSite" id="TASK_0000307101-mRNA-1">
    <property type="protein sequence ID" value="TASK_0000307101-mRNA-1"/>
    <property type="gene ID" value="TASK_0000307101"/>
</dbReference>
<gene>
    <name evidence="1" type="ORF">TASK_LOCUS3072</name>
</gene>
<dbReference type="AlphaFoldDB" id="A0A0R3W077"/>
<reference evidence="1 2" key="2">
    <citation type="submission" date="2018-11" db="EMBL/GenBank/DDBJ databases">
        <authorList>
            <consortium name="Pathogen Informatics"/>
        </authorList>
    </citation>
    <scope>NUCLEOTIDE SEQUENCE [LARGE SCALE GENOMIC DNA]</scope>
</reference>
<evidence type="ECO:0000313" key="1">
    <source>
        <dbReference type="EMBL" id="VDK27103.1"/>
    </source>
</evidence>
<evidence type="ECO:0000313" key="2">
    <source>
        <dbReference type="Proteomes" id="UP000282613"/>
    </source>
</evidence>
<protein>
    <submittedName>
        <fullName evidence="1 3">Uncharacterized protein</fullName>
    </submittedName>
</protein>
<sequence length="86" mass="9438">MCRLAVCSVSTPGPNLQIVVASLPHPGRSLRTLHISLDILSGVEADEADEADGVDGVVEWIYRVRHRRRPNTWPLQLAASRALVMP</sequence>
<name>A0A0R3W077_TAEAS</name>
<keyword evidence="2" id="KW-1185">Reference proteome</keyword>
<dbReference type="EMBL" id="UYRS01005391">
    <property type="protein sequence ID" value="VDK27103.1"/>
    <property type="molecule type" value="Genomic_DNA"/>
</dbReference>